<protein>
    <submittedName>
        <fullName evidence="1">Prevent-host-death protein</fullName>
    </submittedName>
</protein>
<accession>A0A1N7N7G9</accession>
<name>A0A1N7N7G9_9FLAO</name>
<proteinExistence type="predicted"/>
<dbReference type="EMBL" id="MUGO01000041">
    <property type="protein sequence ID" value="PQA89818.1"/>
    <property type="molecule type" value="Genomic_DNA"/>
</dbReference>
<sequence length="118" mass="14121">MQYKLELNSPSSNRDLVYHNIVFDTFKINIIERYGGKTNGYPKLLEAIFKVRTIDNTLIQRKDGNARVKLRDEVFVNYSRLSQIFKSYEYKNRLANRDEIEQKFIYFILELVIANYNL</sequence>
<organism evidence="2 3">
    <name type="scientific">Chryseobacterium piscicola</name>
    <dbReference type="NCBI Taxonomy" id="551459"/>
    <lineage>
        <taxon>Bacteria</taxon>
        <taxon>Pseudomonadati</taxon>
        <taxon>Bacteroidota</taxon>
        <taxon>Flavobacteriia</taxon>
        <taxon>Flavobacteriales</taxon>
        <taxon>Weeksellaceae</taxon>
        <taxon>Chryseobacterium group</taxon>
        <taxon>Chryseobacterium</taxon>
    </lineage>
</organism>
<dbReference type="Proteomes" id="UP000238314">
    <property type="component" value="Unassembled WGS sequence"/>
</dbReference>
<dbReference type="OrthoDB" id="1266472at2"/>
<evidence type="ECO:0000313" key="1">
    <source>
        <dbReference type="EMBL" id="PQA89818.1"/>
    </source>
</evidence>
<keyword evidence="4" id="KW-1185">Reference proteome</keyword>
<evidence type="ECO:0000313" key="4">
    <source>
        <dbReference type="Proteomes" id="UP000238314"/>
    </source>
</evidence>
<dbReference type="AlphaFoldDB" id="A0A1N7N7G9"/>
<dbReference type="EMBL" id="FTOJ01000007">
    <property type="protein sequence ID" value="SIS94317.1"/>
    <property type="molecule type" value="Genomic_DNA"/>
</dbReference>
<evidence type="ECO:0000313" key="2">
    <source>
        <dbReference type="EMBL" id="SIS94317.1"/>
    </source>
</evidence>
<gene>
    <name evidence="1" type="ORF">B0A70_15530</name>
    <name evidence="2" type="ORF">SAMN05421796_1072</name>
</gene>
<evidence type="ECO:0000313" key="3">
    <source>
        <dbReference type="Proteomes" id="UP000186246"/>
    </source>
</evidence>
<dbReference type="Proteomes" id="UP000186246">
    <property type="component" value="Unassembled WGS sequence"/>
</dbReference>
<dbReference type="RefSeq" id="WP_076452073.1">
    <property type="nucleotide sequence ID" value="NZ_FTOJ01000007.1"/>
</dbReference>
<reference evidence="1 4" key="1">
    <citation type="submission" date="2016-11" db="EMBL/GenBank/DDBJ databases">
        <title>Whole genomes of Flavobacteriaceae.</title>
        <authorList>
            <person name="Stine C."/>
            <person name="Li C."/>
            <person name="Tadesse D."/>
        </authorList>
    </citation>
    <scope>NUCLEOTIDE SEQUENCE [LARGE SCALE GENOMIC DNA]</scope>
    <source>
        <strain evidence="1 4">DSM 21068</strain>
    </source>
</reference>
<reference evidence="2" key="3">
    <citation type="submission" date="2017-01" db="EMBL/GenBank/DDBJ databases">
        <authorList>
            <person name="Mah S.A."/>
            <person name="Swanson W.J."/>
            <person name="Moy G.W."/>
            <person name="Vacquier V.D."/>
        </authorList>
    </citation>
    <scope>NUCLEOTIDE SEQUENCE [LARGE SCALE GENOMIC DNA]</scope>
    <source>
        <strain evidence="2">DSM 21068</strain>
    </source>
</reference>
<reference evidence="3" key="2">
    <citation type="submission" date="2017-01" db="EMBL/GenBank/DDBJ databases">
        <authorList>
            <person name="Varghese N."/>
            <person name="Submissions S."/>
        </authorList>
    </citation>
    <scope>NUCLEOTIDE SEQUENCE [LARGE SCALE GENOMIC DNA]</scope>
    <source>
        <strain evidence="3">DSM 21068</strain>
    </source>
</reference>